<proteinExistence type="predicted"/>
<gene>
    <name evidence="3" type="ORF">K4A83_07595</name>
</gene>
<dbReference type="Pfam" id="PF05685">
    <property type="entry name" value="Uma2"/>
    <property type="match status" value="1"/>
</dbReference>
<reference evidence="3 4" key="1">
    <citation type="submission" date="2021-08" db="EMBL/GenBank/DDBJ databases">
        <title>Draft genome sequence of Spirulina subsalsa with high tolerance to salinity and hype-accumulation of phycocyanin.</title>
        <authorList>
            <person name="Pei H."/>
            <person name="Jiang L."/>
        </authorList>
    </citation>
    <scope>NUCLEOTIDE SEQUENCE [LARGE SCALE GENOMIC DNA]</scope>
    <source>
        <strain evidence="3 4">FACHB-351</strain>
    </source>
</reference>
<keyword evidence="3" id="KW-0255">Endonuclease</keyword>
<keyword evidence="3" id="KW-0540">Nuclease</keyword>
<dbReference type="GO" id="GO:0004519">
    <property type="term" value="F:endonuclease activity"/>
    <property type="evidence" value="ECO:0007669"/>
    <property type="project" value="UniProtKB-KW"/>
</dbReference>
<keyword evidence="4" id="KW-1185">Reference proteome</keyword>
<organism evidence="3 4">
    <name type="scientific">Spirulina subsalsa FACHB-351</name>
    <dbReference type="NCBI Taxonomy" id="234711"/>
    <lineage>
        <taxon>Bacteria</taxon>
        <taxon>Bacillati</taxon>
        <taxon>Cyanobacteriota</taxon>
        <taxon>Cyanophyceae</taxon>
        <taxon>Spirulinales</taxon>
        <taxon>Spirulinaceae</taxon>
        <taxon>Spirulina</taxon>
    </lineage>
</organism>
<dbReference type="Gene3D" id="3.90.1570.10">
    <property type="entry name" value="tt1808, chain A"/>
    <property type="match status" value="1"/>
</dbReference>
<accession>A0ABT3L3Q3</accession>
<dbReference type="SUPFAM" id="SSF52980">
    <property type="entry name" value="Restriction endonuclease-like"/>
    <property type="match status" value="1"/>
</dbReference>
<name>A0ABT3L3Q3_9CYAN</name>
<protein>
    <submittedName>
        <fullName evidence="3">Uma2 family endonuclease</fullName>
    </submittedName>
</protein>
<dbReference type="CDD" id="cd06260">
    <property type="entry name" value="DUF820-like"/>
    <property type="match status" value="1"/>
</dbReference>
<dbReference type="InterPro" id="IPR008538">
    <property type="entry name" value="Uma2"/>
</dbReference>
<evidence type="ECO:0000313" key="4">
    <source>
        <dbReference type="Proteomes" id="UP001526426"/>
    </source>
</evidence>
<comment type="caution">
    <text evidence="3">The sequence shown here is derived from an EMBL/GenBank/DDBJ whole genome shotgun (WGS) entry which is preliminary data.</text>
</comment>
<dbReference type="PANTHER" id="PTHR33352:SF2">
    <property type="entry name" value="SLL0995 PROTEIN"/>
    <property type="match status" value="1"/>
</dbReference>
<sequence length="261" mass="30688">MTVSLDCEILYPDSDGLPMADNTLQFRWIVLIKENLELLFANQPDVFVAGDLLWYPVQGHPEIRVAPDALVAFGRPKGERGSYKQWEEENIAPQVVFEILSPGNRLAEMSKKQQFYDDYGVEEYYIYNPERNDLHGLWRSEEGLRGIENLQNWTSPRLGIRFVLTASTLEIYRPDGRPFLSFLELEQRGEAERQRAEQERQRAEQERRRAQQADQRAERERQRADEERRQAEQERQRAQQERQRAERLAAQLRALGIDPES</sequence>
<feature type="domain" description="Putative restriction endonuclease" evidence="2">
    <location>
        <begin position="41"/>
        <end position="146"/>
    </location>
</feature>
<dbReference type="Proteomes" id="UP001526426">
    <property type="component" value="Unassembled WGS sequence"/>
</dbReference>
<dbReference type="EMBL" id="JAIHOM010000029">
    <property type="protein sequence ID" value="MCW6036134.1"/>
    <property type="molecule type" value="Genomic_DNA"/>
</dbReference>
<dbReference type="InterPro" id="IPR012296">
    <property type="entry name" value="Nuclease_put_TT1808"/>
</dbReference>
<evidence type="ECO:0000313" key="3">
    <source>
        <dbReference type="EMBL" id="MCW6036134.1"/>
    </source>
</evidence>
<dbReference type="InterPro" id="IPR011335">
    <property type="entry name" value="Restrct_endonuc-II-like"/>
</dbReference>
<evidence type="ECO:0000256" key="1">
    <source>
        <dbReference type="SAM" id="MobiDB-lite"/>
    </source>
</evidence>
<evidence type="ECO:0000259" key="2">
    <source>
        <dbReference type="Pfam" id="PF05685"/>
    </source>
</evidence>
<keyword evidence="3" id="KW-0378">Hydrolase</keyword>
<dbReference type="PANTHER" id="PTHR33352">
    <property type="entry name" value="SLR1095 PROTEIN"/>
    <property type="match status" value="1"/>
</dbReference>
<feature type="region of interest" description="Disordered" evidence="1">
    <location>
        <begin position="193"/>
        <end position="246"/>
    </location>
</feature>
<dbReference type="RefSeq" id="WP_265263876.1">
    <property type="nucleotide sequence ID" value="NZ_JAIHOM010000029.1"/>
</dbReference>